<feature type="chain" id="PRO_5026805228" description="Glycine zipper domain-containing protein" evidence="1">
    <location>
        <begin position="23"/>
        <end position="235"/>
    </location>
</feature>
<reference evidence="2 3" key="1">
    <citation type="journal article" date="2020" name="Int. J. Syst. Evol. Microbiol.">
        <title>Paraburkholderia madseniana sp. nov., a phenolic acid-degrading bacterium isolated from acidic forest soil.</title>
        <authorList>
            <person name="Wilhelm R.C."/>
            <person name="Murphy S.J.L."/>
            <person name="Feriancek N.M."/>
            <person name="Karasz D.C."/>
            <person name="DeRito C.M."/>
            <person name="Newman J.D."/>
            <person name="Buckley D.H."/>
        </authorList>
    </citation>
    <scope>NUCLEOTIDE SEQUENCE [LARGE SCALE GENOMIC DNA]</scope>
    <source>
        <strain evidence="2 3">RP11</strain>
    </source>
</reference>
<dbReference type="OrthoDB" id="5730448at2"/>
<evidence type="ECO:0008006" key="4">
    <source>
        <dbReference type="Google" id="ProtNLM"/>
    </source>
</evidence>
<sequence length="235" mass="24046">MIENTKKLIVPIVITCVLAGCAAPQQNGGLSNGSGTAANDPCSVGTTAVAGAAVGALIGALAGGAKGAAIGAAAGGVLGGAGCYAVNVHSRQVRTAAQVDHDYVEKRGALPPQPQLVSYNVQVNNQAIRGKPFTVNTEVELVNGRYQQVHDVKEQIVILDPQGEPFKNGTKPLESSNATGGQFVNSFELTLPPGVSQGVYAMKTNLYVNGTLIASRDLHTQIVLDHGKAIVVAAL</sequence>
<organism evidence="2 3">
    <name type="scientific">Paraburkholderia madseniana</name>
    <dbReference type="NCBI Taxonomy" id="2599607"/>
    <lineage>
        <taxon>Bacteria</taxon>
        <taxon>Pseudomonadati</taxon>
        <taxon>Pseudomonadota</taxon>
        <taxon>Betaproteobacteria</taxon>
        <taxon>Burkholderiales</taxon>
        <taxon>Burkholderiaceae</taxon>
        <taxon>Paraburkholderia</taxon>
    </lineage>
</organism>
<evidence type="ECO:0000313" key="3">
    <source>
        <dbReference type="Proteomes" id="UP000463700"/>
    </source>
</evidence>
<comment type="caution">
    <text evidence="2">The sequence shown here is derived from an EMBL/GenBank/DDBJ whole genome shotgun (WGS) entry which is preliminary data.</text>
</comment>
<gene>
    <name evidence="2" type="ORF">FSO04_39350</name>
</gene>
<feature type="signal peptide" evidence="1">
    <location>
        <begin position="1"/>
        <end position="22"/>
    </location>
</feature>
<dbReference type="EMBL" id="VOSW01000123">
    <property type="protein sequence ID" value="KAE8754510.1"/>
    <property type="molecule type" value="Genomic_DNA"/>
</dbReference>
<evidence type="ECO:0000256" key="1">
    <source>
        <dbReference type="SAM" id="SignalP"/>
    </source>
</evidence>
<accession>A0A6N6W4L9</accession>
<proteinExistence type="predicted"/>
<dbReference type="Proteomes" id="UP000463700">
    <property type="component" value="Unassembled WGS sequence"/>
</dbReference>
<dbReference type="RefSeq" id="WP_154566845.1">
    <property type="nucleotide sequence ID" value="NZ_VOSW01000123.1"/>
</dbReference>
<name>A0A6N6W4L9_9BURK</name>
<dbReference type="AlphaFoldDB" id="A0A6N6W4L9"/>
<dbReference type="PROSITE" id="PS51257">
    <property type="entry name" value="PROKAR_LIPOPROTEIN"/>
    <property type="match status" value="1"/>
</dbReference>
<keyword evidence="1" id="KW-0732">Signal</keyword>
<protein>
    <recommendedName>
        <fullName evidence="4">Glycine zipper domain-containing protein</fullName>
    </recommendedName>
</protein>
<evidence type="ECO:0000313" key="2">
    <source>
        <dbReference type="EMBL" id="KAE8754510.1"/>
    </source>
</evidence>